<organism evidence="1 2">
    <name type="scientific">Phakopsora pachyrhizi</name>
    <name type="common">Asian soybean rust disease fungus</name>
    <dbReference type="NCBI Taxonomy" id="170000"/>
    <lineage>
        <taxon>Eukaryota</taxon>
        <taxon>Fungi</taxon>
        <taxon>Dikarya</taxon>
        <taxon>Basidiomycota</taxon>
        <taxon>Pucciniomycotina</taxon>
        <taxon>Pucciniomycetes</taxon>
        <taxon>Pucciniales</taxon>
        <taxon>Phakopsoraceae</taxon>
        <taxon>Phakopsora</taxon>
    </lineage>
</organism>
<comment type="caution">
    <text evidence="1">The sequence shown here is derived from an EMBL/GenBank/DDBJ whole genome shotgun (WGS) entry which is preliminary data.</text>
</comment>
<dbReference type="EMBL" id="CALTRL010006150">
    <property type="protein sequence ID" value="CAH7689889.1"/>
    <property type="molecule type" value="Genomic_DNA"/>
</dbReference>
<keyword evidence="2" id="KW-1185">Reference proteome</keyword>
<protein>
    <submittedName>
        <fullName evidence="1">Uncharacterized protein</fullName>
    </submittedName>
</protein>
<proteinExistence type="predicted"/>
<evidence type="ECO:0000313" key="2">
    <source>
        <dbReference type="Proteomes" id="UP001153365"/>
    </source>
</evidence>
<dbReference type="Proteomes" id="UP001153365">
    <property type="component" value="Unassembled WGS sequence"/>
</dbReference>
<name>A0AAV0BT55_PHAPC</name>
<reference evidence="1" key="1">
    <citation type="submission" date="2022-06" db="EMBL/GenBank/DDBJ databases">
        <authorList>
            <consortium name="SYNGENTA / RWTH Aachen University"/>
        </authorList>
    </citation>
    <scope>NUCLEOTIDE SEQUENCE</scope>
</reference>
<dbReference type="AlphaFoldDB" id="A0AAV0BT55"/>
<evidence type="ECO:0000313" key="1">
    <source>
        <dbReference type="EMBL" id="CAH7689889.1"/>
    </source>
</evidence>
<sequence>MMANGNASSSILPCTRERLINQLNQAREKHQNSESILGVLQQSREDLKKRSRVTEDQKSLLNELEFNIQRQSFLVKRDKLMVISKEEELKNISK</sequence>
<accession>A0AAV0BT55</accession>
<gene>
    <name evidence="1" type="ORF">PPACK8108_LOCUS25060</name>
</gene>